<proteinExistence type="predicted"/>
<organism evidence="3 4">
    <name type="scientific">Athelia psychrophila</name>
    <dbReference type="NCBI Taxonomy" id="1759441"/>
    <lineage>
        <taxon>Eukaryota</taxon>
        <taxon>Fungi</taxon>
        <taxon>Dikarya</taxon>
        <taxon>Basidiomycota</taxon>
        <taxon>Agaricomycotina</taxon>
        <taxon>Agaricomycetes</taxon>
        <taxon>Agaricomycetidae</taxon>
        <taxon>Atheliales</taxon>
        <taxon>Atheliaceae</taxon>
        <taxon>Athelia</taxon>
    </lineage>
</organism>
<dbReference type="Pfam" id="PF20151">
    <property type="entry name" value="DUF6533"/>
    <property type="match status" value="1"/>
</dbReference>
<accession>A0A166SJI1</accession>
<dbReference type="STRING" id="436010.A0A166SJI1"/>
<dbReference type="OrthoDB" id="3038990at2759"/>
<protein>
    <recommendedName>
        <fullName evidence="2">DUF6533 domain-containing protein</fullName>
    </recommendedName>
</protein>
<feature type="transmembrane region" description="Helical" evidence="1">
    <location>
        <begin position="66"/>
        <end position="90"/>
    </location>
</feature>
<feature type="transmembrane region" description="Helical" evidence="1">
    <location>
        <begin position="96"/>
        <end position="117"/>
    </location>
</feature>
<feature type="transmembrane region" description="Helical" evidence="1">
    <location>
        <begin position="129"/>
        <end position="151"/>
    </location>
</feature>
<dbReference type="InterPro" id="IPR045340">
    <property type="entry name" value="DUF6533"/>
</dbReference>
<evidence type="ECO:0000313" key="3">
    <source>
        <dbReference type="EMBL" id="KZP29518.1"/>
    </source>
</evidence>
<reference evidence="3 4" key="1">
    <citation type="journal article" date="2016" name="Mol. Biol. Evol.">
        <title>Comparative Genomics of Early-Diverging Mushroom-Forming Fungi Provides Insights into the Origins of Lignocellulose Decay Capabilities.</title>
        <authorList>
            <person name="Nagy L.G."/>
            <person name="Riley R."/>
            <person name="Tritt A."/>
            <person name="Adam C."/>
            <person name="Daum C."/>
            <person name="Floudas D."/>
            <person name="Sun H."/>
            <person name="Yadav J.S."/>
            <person name="Pangilinan J."/>
            <person name="Larsson K.H."/>
            <person name="Matsuura K."/>
            <person name="Barry K."/>
            <person name="Labutti K."/>
            <person name="Kuo R."/>
            <person name="Ohm R.A."/>
            <person name="Bhattacharya S.S."/>
            <person name="Shirouzu T."/>
            <person name="Yoshinaga Y."/>
            <person name="Martin F.M."/>
            <person name="Grigoriev I.V."/>
            <person name="Hibbett D.S."/>
        </authorList>
    </citation>
    <scope>NUCLEOTIDE SEQUENCE [LARGE SCALE GENOMIC DNA]</scope>
    <source>
        <strain evidence="3 4">CBS 109695</strain>
    </source>
</reference>
<keyword evidence="1" id="KW-0812">Transmembrane</keyword>
<name>A0A166SJI1_9AGAM</name>
<keyword evidence="1" id="KW-0472">Membrane</keyword>
<keyword evidence="1" id="KW-1133">Transmembrane helix</keyword>
<dbReference type="EMBL" id="KV417498">
    <property type="protein sequence ID" value="KZP29518.1"/>
    <property type="molecule type" value="Genomic_DNA"/>
</dbReference>
<feature type="domain" description="DUF6533" evidence="2">
    <location>
        <begin position="39"/>
        <end position="76"/>
    </location>
</feature>
<evidence type="ECO:0000313" key="4">
    <source>
        <dbReference type="Proteomes" id="UP000076532"/>
    </source>
</evidence>
<evidence type="ECO:0000256" key="1">
    <source>
        <dbReference type="SAM" id="Phobius"/>
    </source>
</evidence>
<dbReference type="Proteomes" id="UP000076532">
    <property type="component" value="Unassembled WGS sequence"/>
</dbReference>
<keyword evidence="4" id="KW-1185">Reference proteome</keyword>
<sequence length="327" mass="35843">MNSSDSILLNPHTPMLYLPPSIAELYTIETNINLFTMGVLAWDWAMSMPDEYKIISIGRRLSSAKIMYFCSRVLTITTGLCACAICVLPASNCHALGQISAALVVLALSVNNLLFFSRVRAVYGNSLRVTYFFGFCYTVVFVTCMLVPSTYNAIHIGPTEYCIDGEVKPWIAFLAISCNAVNDTLVFLAISYRIASASIAGDDRRSRLQRFFRGDGAPRVVKELLQNGQLSYLATIVTSITHIILGLTTGYGALFTMPVVAIQHIMTCRVHRAVILGLITSKQPPNAPVILTTFITGVDTSTMDDRLDTHKRLKLREGQLASPSGAV</sequence>
<evidence type="ECO:0000259" key="2">
    <source>
        <dbReference type="Pfam" id="PF20151"/>
    </source>
</evidence>
<gene>
    <name evidence="3" type="ORF">FIBSPDRAFT_946782</name>
</gene>
<dbReference type="AlphaFoldDB" id="A0A166SJI1"/>